<accession>A0A857KNF5</accession>
<feature type="compositionally biased region" description="Polar residues" evidence="1">
    <location>
        <begin position="28"/>
        <end position="37"/>
    </location>
</feature>
<sequence>MKRAIITATAAVLLVVPLTTGCKESIKTGASPSNSNILPPKAELGDDGPPQGESSGEPDSSTEQSSGAPDTSTEDSSDDSSGAGTDVDKAEIALCQKLSDEQVAELVGKQVQSRNGDCIWNFAGGGDFRVSLSRPTKLSLDTEASLGGAEEIDGAGDRAVNVDKHLYVIAKGWKMDIYGRVLDTDQRKKLAEFLVENLE</sequence>
<evidence type="ECO:0000313" key="2">
    <source>
        <dbReference type="EMBL" id="QHN41035.1"/>
    </source>
</evidence>
<dbReference type="EMBL" id="CP045810">
    <property type="protein sequence ID" value="QHN41035.1"/>
    <property type="molecule type" value="Genomic_DNA"/>
</dbReference>
<dbReference type="AlphaFoldDB" id="A0A857KNF5"/>
<name>A0A857KNF5_9ACTN</name>
<reference evidence="2" key="1">
    <citation type="journal article" date="2021" name="Nat. Microbiol.">
        <title>Cocultivation of an ultrasmall environmental parasitic bacterium with lytic ability against bacteria associated with wastewater foams.</title>
        <authorList>
            <person name="Batinovic S."/>
            <person name="Rose J.J.A."/>
            <person name="Ratcliffe J."/>
            <person name="Seviour R.J."/>
            <person name="Petrovski S."/>
        </authorList>
    </citation>
    <scope>NUCLEOTIDE SEQUENCE</scope>
    <source>
        <strain evidence="2">CON44</strain>
    </source>
</reference>
<organism evidence="2">
    <name type="scientific">Gordonia amarae</name>
    <dbReference type="NCBI Taxonomy" id="36821"/>
    <lineage>
        <taxon>Bacteria</taxon>
        <taxon>Bacillati</taxon>
        <taxon>Actinomycetota</taxon>
        <taxon>Actinomycetes</taxon>
        <taxon>Mycobacteriales</taxon>
        <taxon>Gordoniaceae</taxon>
        <taxon>Gordonia</taxon>
    </lineage>
</organism>
<evidence type="ECO:0000256" key="1">
    <source>
        <dbReference type="SAM" id="MobiDB-lite"/>
    </source>
</evidence>
<feature type="region of interest" description="Disordered" evidence="1">
    <location>
        <begin position="24"/>
        <end position="85"/>
    </location>
</feature>
<feature type="compositionally biased region" description="Polar residues" evidence="1">
    <location>
        <begin position="52"/>
        <end position="69"/>
    </location>
</feature>
<dbReference type="PROSITE" id="PS51257">
    <property type="entry name" value="PROKAR_LIPOPROTEIN"/>
    <property type="match status" value="1"/>
</dbReference>
<proteinExistence type="predicted"/>
<gene>
    <name evidence="2" type="ORF">GII30_19350</name>
</gene>
<protein>
    <submittedName>
        <fullName evidence="2">Uncharacterized protein</fullName>
    </submittedName>
</protein>
<dbReference type="RefSeq" id="WP_005182823.1">
    <property type="nucleotide sequence ID" value="NZ_CP045804.1"/>
</dbReference>